<organism evidence="9 10">
    <name type="scientific">Holothuria leucospilota</name>
    <name type="common">Black long sea cucumber</name>
    <name type="synonym">Mertensiothuria leucospilota</name>
    <dbReference type="NCBI Taxonomy" id="206669"/>
    <lineage>
        <taxon>Eukaryota</taxon>
        <taxon>Metazoa</taxon>
        <taxon>Echinodermata</taxon>
        <taxon>Eleutherozoa</taxon>
        <taxon>Echinozoa</taxon>
        <taxon>Holothuroidea</taxon>
        <taxon>Aspidochirotacea</taxon>
        <taxon>Aspidochirotida</taxon>
        <taxon>Holothuriidae</taxon>
        <taxon>Holothuria</taxon>
    </lineage>
</organism>
<sequence length="364" mass="41430">MEDNIVNDTWTNPLPTDDGYYSSTPSDESRTNLFYESPVLIQVIYYIIGITGIVGNSVVILVMYLTPNLHDVTNYIITNQSIIDLYASIVFVFNYVVWANPDPSDLPSNPFLAQLVCKVWRSRYIFWGCVRVSAANLMCLTMERYYAVCHAISYKKHVRKVHVIFISVFVWIFGYTYQLPMFALNNVHEDGVCRLIWPGPIAQSAFGISILVTQWLFPVCLMTYVYVKILKVLRNTVQPSLPPNTTDTDNPEAARAPMNKRTVMARRNVIKTLLIVAVTYVICWGPNFTFFAYFNVGGKVDFSGPYYFVGAAMSLANMAVNPFIYAFKYRRFQQGLLSLFRCSSLEGRFSQKTTSTLRNTGEAT</sequence>
<proteinExistence type="inferred from homology"/>
<evidence type="ECO:0000256" key="7">
    <source>
        <dbReference type="SAM" id="Phobius"/>
    </source>
</evidence>
<dbReference type="PROSITE" id="PS50262">
    <property type="entry name" value="G_PROTEIN_RECEP_F1_2"/>
    <property type="match status" value="1"/>
</dbReference>
<keyword evidence="3 7" id="KW-1133">Transmembrane helix</keyword>
<keyword evidence="4 7" id="KW-0472">Membrane</keyword>
<evidence type="ECO:0000256" key="2">
    <source>
        <dbReference type="ARBA" id="ARBA00022692"/>
    </source>
</evidence>
<gene>
    <name evidence="9" type="ORF">HOLleu_09385</name>
</gene>
<protein>
    <submittedName>
        <fullName evidence="9">Orexin receptor type 2</fullName>
    </submittedName>
</protein>
<dbReference type="Gene3D" id="1.20.1070.10">
    <property type="entry name" value="Rhodopsin 7-helix transmembrane proteins"/>
    <property type="match status" value="1"/>
</dbReference>
<keyword evidence="5 9" id="KW-0675">Receptor</keyword>
<feature type="transmembrane region" description="Helical" evidence="7">
    <location>
        <begin position="269"/>
        <end position="294"/>
    </location>
</feature>
<reference evidence="9" key="1">
    <citation type="submission" date="2021-10" db="EMBL/GenBank/DDBJ databases">
        <title>Tropical sea cucumber genome reveals ecological adaptation and Cuvierian tubules defense mechanism.</title>
        <authorList>
            <person name="Chen T."/>
        </authorList>
    </citation>
    <scope>NUCLEOTIDE SEQUENCE</scope>
    <source>
        <strain evidence="9">Nanhai2018</strain>
        <tissue evidence="9">Muscle</tissue>
    </source>
</reference>
<dbReference type="PRINTS" id="PR00237">
    <property type="entry name" value="GPCRRHODOPSN"/>
</dbReference>
<dbReference type="PANTHER" id="PTHR45698">
    <property type="entry name" value="TRACE AMINE-ASSOCIATED RECEPTOR 19N-RELATED"/>
    <property type="match status" value="1"/>
</dbReference>
<comment type="caution">
    <text evidence="9">The sequence shown here is derived from an EMBL/GenBank/DDBJ whole genome shotgun (WGS) entry which is preliminary data.</text>
</comment>
<evidence type="ECO:0000256" key="5">
    <source>
        <dbReference type="RuleBase" id="RU000688"/>
    </source>
</evidence>
<dbReference type="AlphaFoldDB" id="A0A9Q1CCU7"/>
<feature type="transmembrane region" description="Helical" evidence="7">
    <location>
        <begin position="124"/>
        <end position="142"/>
    </location>
</feature>
<dbReference type="PANTHER" id="PTHR45698:SF1">
    <property type="entry name" value="TRACE AMINE-ASSOCIATED RECEPTOR 13C-LIKE"/>
    <property type="match status" value="1"/>
</dbReference>
<feature type="compositionally biased region" description="Polar residues" evidence="6">
    <location>
        <begin position="1"/>
        <end position="14"/>
    </location>
</feature>
<evidence type="ECO:0000256" key="1">
    <source>
        <dbReference type="ARBA" id="ARBA00004370"/>
    </source>
</evidence>
<dbReference type="PROSITE" id="PS00237">
    <property type="entry name" value="G_PROTEIN_RECEP_F1_1"/>
    <property type="match status" value="1"/>
</dbReference>
<keyword evidence="2 5" id="KW-0812">Transmembrane</keyword>
<comment type="similarity">
    <text evidence="5">Belongs to the G-protein coupled receptor 1 family.</text>
</comment>
<feature type="domain" description="G-protein coupled receptors family 1 profile" evidence="8">
    <location>
        <begin position="55"/>
        <end position="325"/>
    </location>
</feature>
<evidence type="ECO:0000313" key="10">
    <source>
        <dbReference type="Proteomes" id="UP001152320"/>
    </source>
</evidence>
<feature type="region of interest" description="Disordered" evidence="6">
    <location>
        <begin position="1"/>
        <end position="28"/>
    </location>
</feature>
<dbReference type="Proteomes" id="UP001152320">
    <property type="component" value="Chromosome 4"/>
</dbReference>
<accession>A0A9Q1CCU7</accession>
<dbReference type="EMBL" id="JAIZAY010000004">
    <property type="protein sequence ID" value="KAJ8042595.1"/>
    <property type="molecule type" value="Genomic_DNA"/>
</dbReference>
<dbReference type="SUPFAM" id="SSF81321">
    <property type="entry name" value="Family A G protein-coupled receptor-like"/>
    <property type="match status" value="1"/>
</dbReference>
<dbReference type="GO" id="GO:0004930">
    <property type="term" value="F:G protein-coupled receptor activity"/>
    <property type="evidence" value="ECO:0007669"/>
    <property type="project" value="UniProtKB-KW"/>
</dbReference>
<dbReference type="InterPro" id="IPR000276">
    <property type="entry name" value="GPCR_Rhodpsn"/>
</dbReference>
<evidence type="ECO:0000259" key="8">
    <source>
        <dbReference type="PROSITE" id="PS50262"/>
    </source>
</evidence>
<name>A0A9Q1CCU7_HOLLE</name>
<comment type="subcellular location">
    <subcellularLocation>
        <location evidence="1">Membrane</location>
    </subcellularLocation>
</comment>
<dbReference type="Pfam" id="PF00001">
    <property type="entry name" value="7tm_1"/>
    <property type="match status" value="1"/>
</dbReference>
<keyword evidence="10" id="KW-1185">Reference proteome</keyword>
<keyword evidence="5" id="KW-0297">G-protein coupled receptor</keyword>
<dbReference type="GO" id="GO:0016020">
    <property type="term" value="C:membrane"/>
    <property type="evidence" value="ECO:0007669"/>
    <property type="project" value="UniProtKB-SubCell"/>
</dbReference>
<feature type="transmembrane region" description="Helical" evidence="7">
    <location>
        <begin position="43"/>
        <end position="65"/>
    </location>
</feature>
<dbReference type="CDD" id="cd00637">
    <property type="entry name" value="7tm_classA_rhodopsin-like"/>
    <property type="match status" value="1"/>
</dbReference>
<evidence type="ECO:0000313" key="9">
    <source>
        <dbReference type="EMBL" id="KAJ8042595.1"/>
    </source>
</evidence>
<feature type="transmembrane region" description="Helical" evidence="7">
    <location>
        <begin position="77"/>
        <end position="98"/>
    </location>
</feature>
<dbReference type="OrthoDB" id="10042731at2759"/>
<feature type="transmembrane region" description="Helical" evidence="7">
    <location>
        <begin position="306"/>
        <end position="327"/>
    </location>
</feature>
<keyword evidence="5" id="KW-0807">Transducer</keyword>
<feature type="transmembrane region" description="Helical" evidence="7">
    <location>
        <begin position="204"/>
        <end position="227"/>
    </location>
</feature>
<feature type="transmembrane region" description="Helical" evidence="7">
    <location>
        <begin position="163"/>
        <end position="184"/>
    </location>
</feature>
<evidence type="ECO:0000256" key="3">
    <source>
        <dbReference type="ARBA" id="ARBA00022989"/>
    </source>
</evidence>
<evidence type="ECO:0000256" key="6">
    <source>
        <dbReference type="SAM" id="MobiDB-lite"/>
    </source>
</evidence>
<evidence type="ECO:0000256" key="4">
    <source>
        <dbReference type="ARBA" id="ARBA00023136"/>
    </source>
</evidence>
<dbReference type="InterPro" id="IPR017452">
    <property type="entry name" value="GPCR_Rhodpsn_7TM"/>
</dbReference>